<gene>
    <name evidence="3" type="ORF">HAL07_13420</name>
    <name evidence="2" type="ORF">HAL09_10390</name>
</gene>
<proteinExistence type="predicted"/>
<evidence type="ECO:0008006" key="6">
    <source>
        <dbReference type="Google" id="ProtNLM"/>
    </source>
</evidence>
<feature type="signal peptide" evidence="1">
    <location>
        <begin position="1"/>
        <end position="22"/>
    </location>
</feature>
<dbReference type="Proteomes" id="UP000043437">
    <property type="component" value="Unassembled WGS sequence"/>
</dbReference>
<sequence length="109" mass="12124">MQSFKLGISALIVAGLCTTLSASTKGVSFSNMSSANLIGLAGKIVPEEALDYQMELHKRAEKMNPEQRKEFYREVIAMADKNIAKTAMENISKRMDELSAWQSKLDLPR</sequence>
<reference evidence="4 5" key="2">
    <citation type="submission" date="2014-12" db="EMBL/GenBank/DDBJ databases">
        <authorList>
            <person name="Jaenicke S."/>
        </authorList>
    </citation>
    <scope>NUCLEOTIDE SEQUENCE [LARGE SCALE GENOMIC DNA]</scope>
</reference>
<dbReference type="RefSeq" id="WP_053941849.1">
    <property type="nucleotide sequence ID" value="NZ_BSCV01000051.1"/>
</dbReference>
<dbReference type="OrthoDB" id="5328408at2"/>
<dbReference type="GeneID" id="82132270"/>
<dbReference type="AlphaFoldDB" id="A0A0K2XIA1"/>
<evidence type="ECO:0000313" key="5">
    <source>
        <dbReference type="Proteomes" id="UP000043437"/>
    </source>
</evidence>
<dbReference type="InterPro" id="IPR038310">
    <property type="entry name" value="DUF1104_sf"/>
</dbReference>
<feature type="chain" id="PRO_5013456541" description="Periplasmic protein" evidence="1">
    <location>
        <begin position="23"/>
        <end position="109"/>
    </location>
</feature>
<keyword evidence="1" id="KW-0732">Signal</keyword>
<reference evidence="2" key="1">
    <citation type="submission" date="2014-12" db="EMBL/GenBank/DDBJ databases">
        <title>Whole genome sequences of four Staphylococcus schleiferi canine isolates.</title>
        <authorList>
            <person name="Misic A.M."/>
            <person name="Cain C."/>
            <person name="Morris D.O."/>
            <person name="Rankin S."/>
            <person name="Beiting D."/>
        </authorList>
    </citation>
    <scope>NUCLEOTIDE SEQUENCE</scope>
    <source>
        <strain evidence="3">ASB7</strain>
        <strain evidence="2">ASB9</strain>
    </source>
</reference>
<dbReference type="Gene3D" id="1.20.120.1430">
    <property type="entry name" value="HP0721 helical bundle"/>
    <property type="match status" value="1"/>
</dbReference>
<accession>A0A0K2XIA1</accession>
<evidence type="ECO:0000313" key="4">
    <source>
        <dbReference type="Proteomes" id="UP000041394"/>
    </source>
</evidence>
<dbReference type="Pfam" id="PF06518">
    <property type="entry name" value="DUF1104"/>
    <property type="match status" value="1"/>
</dbReference>
<dbReference type="Proteomes" id="UP000041394">
    <property type="component" value="Unassembled WGS sequence"/>
</dbReference>
<dbReference type="EMBL" id="CDMG01000009">
    <property type="protein sequence ID" value="CRF52877.1"/>
    <property type="molecule type" value="Genomic_DNA"/>
</dbReference>
<dbReference type="EMBL" id="CDMN01000040">
    <property type="protein sequence ID" value="CRF44454.1"/>
    <property type="molecule type" value="Genomic_DNA"/>
</dbReference>
<evidence type="ECO:0000256" key="1">
    <source>
        <dbReference type="SAM" id="SignalP"/>
    </source>
</evidence>
<organism evidence="2 4">
    <name type="scientific">Helicobacter ailurogastricus</name>
    <dbReference type="NCBI Taxonomy" id="1578720"/>
    <lineage>
        <taxon>Bacteria</taxon>
        <taxon>Pseudomonadati</taxon>
        <taxon>Campylobacterota</taxon>
        <taxon>Epsilonproteobacteria</taxon>
        <taxon>Campylobacterales</taxon>
        <taxon>Helicobacteraceae</taxon>
        <taxon>Helicobacter</taxon>
    </lineage>
</organism>
<evidence type="ECO:0000313" key="2">
    <source>
        <dbReference type="EMBL" id="CRF44454.1"/>
    </source>
</evidence>
<evidence type="ECO:0000313" key="3">
    <source>
        <dbReference type="EMBL" id="CRF52877.1"/>
    </source>
</evidence>
<dbReference type="InterPro" id="IPR009488">
    <property type="entry name" value="DUF1104"/>
</dbReference>
<protein>
    <recommendedName>
        <fullName evidence="6">Periplasmic protein</fullName>
    </recommendedName>
</protein>
<name>A0A0K2XIA1_9HELI</name>